<organism evidence="2 3">
    <name type="scientific">Paraglaciecola arctica BSs20135</name>
    <dbReference type="NCBI Taxonomy" id="493475"/>
    <lineage>
        <taxon>Bacteria</taxon>
        <taxon>Pseudomonadati</taxon>
        <taxon>Pseudomonadota</taxon>
        <taxon>Gammaproteobacteria</taxon>
        <taxon>Alteromonadales</taxon>
        <taxon>Alteromonadaceae</taxon>
        <taxon>Paraglaciecola</taxon>
    </lineage>
</organism>
<keyword evidence="3" id="KW-1185">Reference proteome</keyword>
<keyword evidence="1" id="KW-0732">Signal</keyword>
<dbReference type="Proteomes" id="UP000006327">
    <property type="component" value="Unassembled WGS sequence"/>
</dbReference>
<evidence type="ECO:0000256" key="1">
    <source>
        <dbReference type="SAM" id="SignalP"/>
    </source>
</evidence>
<dbReference type="Pfam" id="PF10978">
    <property type="entry name" value="DUF2785"/>
    <property type="match status" value="1"/>
</dbReference>
<feature type="signal peptide" evidence="1">
    <location>
        <begin position="1"/>
        <end position="20"/>
    </location>
</feature>
<evidence type="ECO:0008006" key="4">
    <source>
        <dbReference type="Google" id="ProtNLM"/>
    </source>
</evidence>
<dbReference type="InterPro" id="IPR021247">
    <property type="entry name" value="DUF2785"/>
</dbReference>
<accession>K6YZP1</accession>
<feature type="chain" id="PRO_5003897924" description="DUF2785 domain-containing protein" evidence="1">
    <location>
        <begin position="21"/>
        <end position="299"/>
    </location>
</feature>
<dbReference type="AlphaFoldDB" id="K6YZP1"/>
<dbReference type="RefSeq" id="WP_007625898.1">
    <property type="nucleotide sequence ID" value="NZ_BAEO01000069.1"/>
</dbReference>
<protein>
    <recommendedName>
        <fullName evidence="4">DUF2785 domain-containing protein</fullName>
    </recommendedName>
</protein>
<name>K6YZP1_9ALTE</name>
<evidence type="ECO:0000313" key="3">
    <source>
        <dbReference type="Proteomes" id="UP000006327"/>
    </source>
</evidence>
<dbReference type="eggNOG" id="ENOG5030DU7">
    <property type="taxonomic scope" value="Bacteria"/>
</dbReference>
<proteinExistence type="predicted"/>
<sequence length="299" mass="33607">MKRRLIALIVLLAISSALQASQCSGNFSDAALQTLKNENFVIEATEDRNKTAVKLLLCLGSPDPKVRDGIVYEATSEWLRGNLLDQVTIKTMFDFLINTLEQTNQDPLNFTQPFAALVLSEVLRVDRIKPYLTENELQKAIKVTTSYMVNIVDYRGFDDLQGWRHAVAHTADVILQLSLNNKVSKVQLGQLLDALKSQVSPQQPHFYVFGEPKRLAMAFIYIVLRGEHTEQEVASYLESVASPAPFNDWQSVYSDKEGLAKLHNTRNFIYSIFAISARSENSALKSMQPKLAELIKKIG</sequence>
<dbReference type="EMBL" id="BAEO01000069">
    <property type="protein sequence ID" value="GAC22223.1"/>
    <property type="molecule type" value="Genomic_DNA"/>
</dbReference>
<reference evidence="2 3" key="1">
    <citation type="journal article" date="2017" name="Antonie Van Leeuwenhoek">
        <title>Rhizobium rhizosphaerae sp. nov., a novel species isolated from rice rhizosphere.</title>
        <authorList>
            <person name="Zhao J.J."/>
            <person name="Zhang J."/>
            <person name="Zhang R.J."/>
            <person name="Zhang C.W."/>
            <person name="Yin H.Q."/>
            <person name="Zhang X.X."/>
        </authorList>
    </citation>
    <scope>NUCLEOTIDE SEQUENCE [LARGE SCALE GENOMIC DNA]</scope>
    <source>
        <strain evidence="2 3">BSs20135</strain>
    </source>
</reference>
<comment type="caution">
    <text evidence="2">The sequence shown here is derived from an EMBL/GenBank/DDBJ whole genome shotgun (WGS) entry which is preliminary data.</text>
</comment>
<dbReference type="STRING" id="493475.GARC_5288"/>
<evidence type="ECO:0000313" key="2">
    <source>
        <dbReference type="EMBL" id="GAC22223.1"/>
    </source>
</evidence>
<gene>
    <name evidence="2" type="ORF">GARC_5288</name>
</gene>
<dbReference type="OrthoDB" id="7619731at2"/>